<dbReference type="Pfam" id="PF12849">
    <property type="entry name" value="PBP_like_2"/>
    <property type="match status" value="1"/>
</dbReference>
<evidence type="ECO:0000256" key="1">
    <source>
        <dbReference type="ARBA" id="ARBA00022729"/>
    </source>
</evidence>
<keyword evidence="1" id="KW-0732">Signal</keyword>
<dbReference type="PANTHER" id="PTHR30570:SF1">
    <property type="entry name" value="PHOSPHATE-BINDING PROTEIN PSTS"/>
    <property type="match status" value="1"/>
</dbReference>
<reference evidence="3 4" key="1">
    <citation type="submission" date="2016-10" db="EMBL/GenBank/DDBJ databases">
        <authorList>
            <person name="de Groot N.N."/>
        </authorList>
    </citation>
    <scope>NUCLEOTIDE SEQUENCE [LARGE SCALE GENOMIC DNA]</scope>
    <source>
        <strain evidence="3 4">Nm22</strain>
    </source>
</reference>
<evidence type="ECO:0000259" key="2">
    <source>
        <dbReference type="Pfam" id="PF12849"/>
    </source>
</evidence>
<dbReference type="RefSeq" id="WP_245738865.1">
    <property type="nucleotide sequence ID" value="NZ_FOCP01000008.1"/>
</dbReference>
<gene>
    <name evidence="3" type="ORF">SAMN05216325_108129</name>
</gene>
<name>A0A1H8E4J9_9PROT</name>
<dbReference type="PANTHER" id="PTHR30570">
    <property type="entry name" value="PERIPLASMIC PHOSPHATE BINDING COMPONENT OF PHOSPHATE ABC TRANSPORTER"/>
    <property type="match status" value="1"/>
</dbReference>
<dbReference type="AlphaFoldDB" id="A0A1H8E4J9"/>
<dbReference type="SUPFAM" id="SSF53850">
    <property type="entry name" value="Periplasmic binding protein-like II"/>
    <property type="match status" value="1"/>
</dbReference>
<dbReference type="CDD" id="cd13653">
    <property type="entry name" value="PBP2_phosphate_like_1"/>
    <property type="match status" value="1"/>
</dbReference>
<dbReference type="InterPro" id="IPR050811">
    <property type="entry name" value="Phosphate_ABC_transporter"/>
</dbReference>
<evidence type="ECO:0000313" key="3">
    <source>
        <dbReference type="EMBL" id="SEN14499.1"/>
    </source>
</evidence>
<dbReference type="STRING" id="917.SAMN05216326_10323"/>
<evidence type="ECO:0000313" key="4">
    <source>
        <dbReference type="Proteomes" id="UP000199459"/>
    </source>
</evidence>
<organism evidence="3 4">
    <name type="scientific">Nitrosomonas marina</name>
    <dbReference type="NCBI Taxonomy" id="917"/>
    <lineage>
        <taxon>Bacteria</taxon>
        <taxon>Pseudomonadati</taxon>
        <taxon>Pseudomonadota</taxon>
        <taxon>Betaproteobacteria</taxon>
        <taxon>Nitrosomonadales</taxon>
        <taxon>Nitrosomonadaceae</taxon>
        <taxon>Nitrosomonas</taxon>
    </lineage>
</organism>
<proteinExistence type="predicted"/>
<dbReference type="EMBL" id="FOCP01000008">
    <property type="protein sequence ID" value="SEN14499.1"/>
    <property type="molecule type" value="Genomic_DNA"/>
</dbReference>
<sequence length="284" mass="30495">MITMTGMFPASRLFAAKLIIAICGLIWTVSGAAIAGPQRLVLTGSSTVAPLINEIARRFEMQFSGVRIDVQTGGSSRGINDVRKRIADIGMVSRPLKPDENDLHAYTVALDGISLLVHADNPVNALNKSQIAGIFTGDIVRWRDVGGKDARITVVNKAEGRSTLELFLDYLQLKNSAIKPHIIIGDNAQGIKTVTGNRNAIGYVSIGAAEYEVQRGASLRLLALDGVEATVENVRNGTFPLSRPLNLVTASDPQGVIKQFIGFAQSPQVQDLIKAQHFVPVDAD</sequence>
<accession>A0A1H8E4J9</accession>
<dbReference type="Proteomes" id="UP000199459">
    <property type="component" value="Unassembled WGS sequence"/>
</dbReference>
<dbReference type="Gene3D" id="3.40.190.10">
    <property type="entry name" value="Periplasmic binding protein-like II"/>
    <property type="match status" value="2"/>
</dbReference>
<dbReference type="InterPro" id="IPR024370">
    <property type="entry name" value="PBP_domain"/>
</dbReference>
<feature type="domain" description="PBP" evidence="2">
    <location>
        <begin position="33"/>
        <end position="267"/>
    </location>
</feature>
<protein>
    <submittedName>
        <fullName evidence="3">Phosphate ABC transporter substrate-binding protein, PhoT family</fullName>
    </submittedName>
</protein>